<dbReference type="EC" id="3.7.1.22" evidence="7"/>
<accession>A0ABV6BBU3</accession>
<feature type="domain" description="Thiamine pyrophosphate enzyme N-terminal TPP-binding" evidence="6">
    <location>
        <begin position="70"/>
        <end position="154"/>
    </location>
</feature>
<dbReference type="Gene3D" id="3.40.50.1220">
    <property type="entry name" value="TPP-binding domain"/>
    <property type="match status" value="1"/>
</dbReference>
<dbReference type="InterPro" id="IPR045229">
    <property type="entry name" value="TPP_enz"/>
</dbReference>
<evidence type="ECO:0000259" key="4">
    <source>
        <dbReference type="Pfam" id="PF00205"/>
    </source>
</evidence>
<dbReference type="Pfam" id="PF02776">
    <property type="entry name" value="TPP_enzyme_N"/>
    <property type="match status" value="1"/>
</dbReference>
<dbReference type="EMBL" id="JBHLXP010000001">
    <property type="protein sequence ID" value="MFC0048350.1"/>
    <property type="molecule type" value="Genomic_DNA"/>
</dbReference>
<dbReference type="PANTHER" id="PTHR18968:SF9">
    <property type="entry name" value="3D-(3,5_4)-TRIHYDROXYCYCLOHEXANE-1,2-DIONE HYDROLASE"/>
    <property type="match status" value="1"/>
</dbReference>
<dbReference type="SUPFAM" id="SSF52467">
    <property type="entry name" value="DHS-like NAD/FAD-binding domain"/>
    <property type="match status" value="1"/>
</dbReference>
<sequence length="647" mass="68687">MNQATPQSGQQNTVAASTIRLTMSQALVKFLCAQFISHDSVADSNAGSAQIEPLFAGVFAIFGHGNVAGIGEALFAAQSKLPTYRAHNEQGMAHAAIAYAKAQQRRRIMVCTSSVGPGATNMVTAAALAHANRLPLLLLPGDHFANRTPDPVLQQIEHFGNPMIAATDCFQPVSRYFDRINRPEQLIHSLPVAVQTLLDPVNCGPVTLALPQDVQAEAFDYPVSLFEQRIHYIRRPAAEPRELAAAVALLKQAKKPLIIAGGGVHYSQACAALSQFASSQGIPVAETQAGKGALAWTHPFAVGGIGVTGSAAANVLAQEADVILAIGTRLQDFTTQSRTAFAGAHQRLIQLNIGGFDAGKHQALPLVGDAATVLAQLQDALTERHSDPAWSARAALLDHQWQQQYERLTADPLSSLAEATPSSSRQQLPSDAQVLGAVKRQSAATDVVVCAAGGLPGELHKLWRAEGPGTYHVEYGFSCMGYEIAGALGVKMASPSREVFVVVGDGSYLMLNSELATSVMLGQKITVVLLDNRGFGCINRLQRGTGNAGFNNLLEDCHGDAPDIDFAAHAKALGAQSERVGSIAALEAALQRARQSKRSYLIEIKTDPLTSTDNGSWWDVAIPQVSALPGVQAAHASYSEQKKQQPY</sequence>
<dbReference type="InterPro" id="IPR030817">
    <property type="entry name" value="Myo_inos_IolD"/>
</dbReference>
<protein>
    <submittedName>
        <fullName evidence="7">3D-(3,5/4)-trihydroxycyclohexane-1,2-dione acylhydrolase (Decyclizing)</fullName>
        <ecNumber evidence="7">3.7.1.22</ecNumber>
    </submittedName>
</protein>
<gene>
    <name evidence="7" type="primary">iolD</name>
    <name evidence="7" type="ORF">ACFFJP_08615</name>
</gene>
<dbReference type="Pfam" id="PF02775">
    <property type="entry name" value="TPP_enzyme_C"/>
    <property type="match status" value="1"/>
</dbReference>
<keyword evidence="7" id="KW-0378">Hydrolase</keyword>
<dbReference type="Proteomes" id="UP001589813">
    <property type="component" value="Unassembled WGS sequence"/>
</dbReference>
<dbReference type="PANTHER" id="PTHR18968">
    <property type="entry name" value="THIAMINE PYROPHOSPHATE ENZYMES"/>
    <property type="match status" value="1"/>
</dbReference>
<dbReference type="InterPro" id="IPR012001">
    <property type="entry name" value="Thiamin_PyroP_enz_TPP-bd_dom"/>
</dbReference>
<dbReference type="RefSeq" id="WP_377242458.1">
    <property type="nucleotide sequence ID" value="NZ_JBHLXP010000001.1"/>
</dbReference>
<evidence type="ECO:0000256" key="1">
    <source>
        <dbReference type="ARBA" id="ARBA00007812"/>
    </source>
</evidence>
<dbReference type="InterPro" id="IPR029035">
    <property type="entry name" value="DHS-like_NAD/FAD-binding_dom"/>
</dbReference>
<evidence type="ECO:0000259" key="5">
    <source>
        <dbReference type="Pfam" id="PF02775"/>
    </source>
</evidence>
<keyword evidence="2 3" id="KW-0786">Thiamine pyrophosphate</keyword>
<dbReference type="PROSITE" id="PS00187">
    <property type="entry name" value="TPP_ENZYMES"/>
    <property type="match status" value="1"/>
</dbReference>
<proteinExistence type="inferred from homology"/>
<evidence type="ECO:0000313" key="8">
    <source>
        <dbReference type="Proteomes" id="UP001589813"/>
    </source>
</evidence>
<dbReference type="CDD" id="cd02003">
    <property type="entry name" value="TPP_IolD"/>
    <property type="match status" value="1"/>
</dbReference>
<dbReference type="NCBIfam" id="TIGR04377">
    <property type="entry name" value="myo_inos_iolD"/>
    <property type="match status" value="1"/>
</dbReference>
<dbReference type="InterPro" id="IPR029061">
    <property type="entry name" value="THDP-binding"/>
</dbReference>
<evidence type="ECO:0000259" key="6">
    <source>
        <dbReference type="Pfam" id="PF02776"/>
    </source>
</evidence>
<feature type="domain" description="Thiamine pyrophosphate enzyme TPP-binding" evidence="5">
    <location>
        <begin position="453"/>
        <end position="604"/>
    </location>
</feature>
<name>A0ABV6BBU3_9GAMM</name>
<evidence type="ECO:0000256" key="2">
    <source>
        <dbReference type="ARBA" id="ARBA00023052"/>
    </source>
</evidence>
<dbReference type="InterPro" id="IPR011766">
    <property type="entry name" value="TPP_enzyme_TPP-bd"/>
</dbReference>
<dbReference type="InterPro" id="IPR012000">
    <property type="entry name" value="Thiamin_PyroP_enz_cen_dom"/>
</dbReference>
<dbReference type="GO" id="GO:0102481">
    <property type="term" value="F:3D-(3,5/4)-trihydroxycyclohexane-1,2-dione hydrolase activity"/>
    <property type="evidence" value="ECO:0007669"/>
    <property type="project" value="UniProtKB-EC"/>
</dbReference>
<keyword evidence="8" id="KW-1185">Reference proteome</keyword>
<evidence type="ECO:0000256" key="3">
    <source>
        <dbReference type="RuleBase" id="RU362132"/>
    </source>
</evidence>
<comment type="similarity">
    <text evidence="1 3">Belongs to the TPP enzyme family.</text>
</comment>
<dbReference type="Gene3D" id="3.40.50.970">
    <property type="match status" value="2"/>
</dbReference>
<dbReference type="InterPro" id="IPR000399">
    <property type="entry name" value="TPP-bd_CS"/>
</dbReference>
<dbReference type="SUPFAM" id="SSF52518">
    <property type="entry name" value="Thiamin diphosphate-binding fold (THDP-binding)"/>
    <property type="match status" value="2"/>
</dbReference>
<reference evidence="7 8" key="1">
    <citation type="submission" date="2024-09" db="EMBL/GenBank/DDBJ databases">
        <authorList>
            <person name="Sun Q."/>
            <person name="Mori K."/>
        </authorList>
    </citation>
    <scope>NUCLEOTIDE SEQUENCE [LARGE SCALE GENOMIC DNA]</scope>
    <source>
        <strain evidence="7 8">KCTC 23315</strain>
    </source>
</reference>
<comment type="caution">
    <text evidence="7">The sequence shown here is derived from an EMBL/GenBank/DDBJ whole genome shotgun (WGS) entry which is preliminary data.</text>
</comment>
<evidence type="ECO:0000313" key="7">
    <source>
        <dbReference type="EMBL" id="MFC0048350.1"/>
    </source>
</evidence>
<organism evidence="7 8">
    <name type="scientific">Rheinheimera tilapiae</name>
    <dbReference type="NCBI Taxonomy" id="875043"/>
    <lineage>
        <taxon>Bacteria</taxon>
        <taxon>Pseudomonadati</taxon>
        <taxon>Pseudomonadota</taxon>
        <taxon>Gammaproteobacteria</taxon>
        <taxon>Chromatiales</taxon>
        <taxon>Chromatiaceae</taxon>
        <taxon>Rheinheimera</taxon>
    </lineage>
</organism>
<dbReference type="Pfam" id="PF00205">
    <property type="entry name" value="TPP_enzyme_M"/>
    <property type="match status" value="1"/>
</dbReference>
<dbReference type="CDD" id="cd07035">
    <property type="entry name" value="TPP_PYR_POX_like"/>
    <property type="match status" value="1"/>
</dbReference>
<feature type="domain" description="Thiamine pyrophosphate enzyme central" evidence="4">
    <location>
        <begin position="243"/>
        <end position="377"/>
    </location>
</feature>